<evidence type="ECO:0008006" key="4">
    <source>
        <dbReference type="Google" id="ProtNLM"/>
    </source>
</evidence>
<dbReference type="InterPro" id="IPR004027">
    <property type="entry name" value="SEC_C_motif"/>
</dbReference>
<evidence type="ECO:0000313" key="2">
    <source>
        <dbReference type="EMBL" id="PVM82073.1"/>
    </source>
</evidence>
<name>A0A2T9JEE9_9CAUL</name>
<dbReference type="EMBL" id="QDKQ01000077">
    <property type="protein sequence ID" value="PVM82073.1"/>
    <property type="molecule type" value="Genomic_DNA"/>
</dbReference>
<evidence type="ECO:0000256" key="1">
    <source>
        <dbReference type="SAM" id="MobiDB-lite"/>
    </source>
</evidence>
<evidence type="ECO:0000313" key="3">
    <source>
        <dbReference type="Proteomes" id="UP000245073"/>
    </source>
</evidence>
<feature type="region of interest" description="Disordered" evidence="1">
    <location>
        <begin position="549"/>
        <end position="569"/>
    </location>
</feature>
<dbReference type="SUPFAM" id="SSF103642">
    <property type="entry name" value="Sec-C motif"/>
    <property type="match status" value="1"/>
</dbReference>
<organism evidence="2 3">
    <name type="scientific">Caulobacter endophyticus</name>
    <dbReference type="NCBI Taxonomy" id="2172652"/>
    <lineage>
        <taxon>Bacteria</taxon>
        <taxon>Pseudomonadati</taxon>
        <taxon>Pseudomonadota</taxon>
        <taxon>Alphaproteobacteria</taxon>
        <taxon>Caulobacterales</taxon>
        <taxon>Caulobacteraceae</taxon>
        <taxon>Caulobacter</taxon>
    </lineage>
</organism>
<dbReference type="AlphaFoldDB" id="A0A2T9JEE9"/>
<protein>
    <recommendedName>
        <fullName evidence="4">SEC-C motif-containing protein</fullName>
    </recommendedName>
</protein>
<gene>
    <name evidence="2" type="ORF">DDF67_23980</name>
</gene>
<sequence length="569" mass="63355">MACVGDSAHRLGVSRQDKIGRNQACPCQSGKKFKHCCGALRPSPQVRPAPPKLKAAMRQVRNAQEARERLRAKQQGHGRPIISLEADGYRTVAIGNRMMWSRRWRFFTDFLLDYLKDQLGREWGVEQIKARSSHPVFRWMRRLGEASQQNHAVSGGVLTAVEVGWLTALFGLGYALYLIAHHDQLAPSLLVRLRSPVTFKAAYYETLVAAAFAKAGYAIEWAELGATGKPTPELWATARSGVKYAVEAKCKDGWKSALDPTDQAFVDELRQWIRDQIYKASKKRLENPIYWFELSIPILFDEAQWHAVRKIVVATITGAEGLTVAGAPAAPAYVFVTNNVQLVNDDAVGSPQTTMLEGFKHPDLKSNIYLPLEAAFESRDRHRDVTWVFDCLKEVQRVPTTFDGHPSELLDAQGAPLASFKIGEALEVVGDDGKTLAGVVEDVCSMGDRAFVYLVNDGRRYSAIVPLTPEEIAAVEIHGDAIFGKPEGPHRNLEGDPLRLYDWLLEVYTAYPRDVLLRQMAENHPGQSFDHMANKALATSLARGYAAGAHRMQEARRAPDGAEPHAWHR</sequence>
<dbReference type="Pfam" id="PF02810">
    <property type="entry name" value="SEC-C"/>
    <property type="match status" value="1"/>
</dbReference>
<dbReference type="Gene3D" id="3.10.450.50">
    <property type="match status" value="1"/>
</dbReference>
<reference evidence="2 3" key="1">
    <citation type="submission" date="2018-04" db="EMBL/GenBank/DDBJ databases">
        <title>The genome sequence of Caulobacter sp. 744.</title>
        <authorList>
            <person name="Gao J."/>
            <person name="Sun J."/>
        </authorList>
    </citation>
    <scope>NUCLEOTIDE SEQUENCE [LARGE SCALE GENOMIC DNA]</scope>
    <source>
        <strain evidence="2 3">774</strain>
    </source>
</reference>
<dbReference type="Proteomes" id="UP000245073">
    <property type="component" value="Unassembled WGS sequence"/>
</dbReference>
<proteinExistence type="predicted"/>
<accession>A0A2T9JEE9</accession>
<keyword evidence="3" id="KW-1185">Reference proteome</keyword>
<feature type="compositionally biased region" description="Basic and acidic residues" evidence="1">
    <location>
        <begin position="551"/>
        <end position="569"/>
    </location>
</feature>
<comment type="caution">
    <text evidence="2">The sequence shown here is derived from an EMBL/GenBank/DDBJ whole genome shotgun (WGS) entry which is preliminary data.</text>
</comment>
<dbReference type="OrthoDB" id="6078507at2"/>